<organism evidence="1 2">
    <name type="scientific">Boeremia exigua</name>
    <dbReference type="NCBI Taxonomy" id="749465"/>
    <lineage>
        <taxon>Eukaryota</taxon>
        <taxon>Fungi</taxon>
        <taxon>Dikarya</taxon>
        <taxon>Ascomycota</taxon>
        <taxon>Pezizomycotina</taxon>
        <taxon>Dothideomycetes</taxon>
        <taxon>Pleosporomycetidae</taxon>
        <taxon>Pleosporales</taxon>
        <taxon>Pleosporineae</taxon>
        <taxon>Didymellaceae</taxon>
        <taxon>Boeremia</taxon>
    </lineage>
</organism>
<name>A0ACC2I6U4_9PLEO</name>
<protein>
    <submittedName>
        <fullName evidence="1">Uncharacterized protein</fullName>
    </submittedName>
</protein>
<sequence length="242" mass="28026">MGETYMIHPVKCTDAGGLAETMMRAFYQNPYWVSLWRNTSLEEIIQDCAERLPWNLVKDTGAKRHRMVTAGTTQEIVGYARWILPEESNEEWSDALVIETDPETRRSYEQRFQSVTRESKIRGLDYEMVEELSGEIEEAEARVRSTGERFLALDYLATHPEYQKRGIGSMLLSDGLAYADKNGLKTIVTAKTRAVKLYQEHGFRIIEKIQQERPEYGWTEPWINTILVRQPEPTNNMVIAQN</sequence>
<evidence type="ECO:0000313" key="1">
    <source>
        <dbReference type="EMBL" id="KAJ8110873.1"/>
    </source>
</evidence>
<accession>A0ACC2I6U4</accession>
<dbReference type="Proteomes" id="UP001153331">
    <property type="component" value="Unassembled WGS sequence"/>
</dbReference>
<proteinExistence type="predicted"/>
<evidence type="ECO:0000313" key="2">
    <source>
        <dbReference type="Proteomes" id="UP001153331"/>
    </source>
</evidence>
<reference evidence="1" key="1">
    <citation type="submission" date="2022-11" db="EMBL/GenBank/DDBJ databases">
        <title>Genome Sequence of Boeremia exigua.</title>
        <authorList>
            <person name="Buettner E."/>
        </authorList>
    </citation>
    <scope>NUCLEOTIDE SEQUENCE</scope>
    <source>
        <strain evidence="1">CU02</strain>
    </source>
</reference>
<gene>
    <name evidence="1" type="ORF">OPT61_g6391</name>
</gene>
<comment type="caution">
    <text evidence="1">The sequence shown here is derived from an EMBL/GenBank/DDBJ whole genome shotgun (WGS) entry which is preliminary data.</text>
</comment>
<dbReference type="EMBL" id="JAPHNI010000457">
    <property type="protein sequence ID" value="KAJ8110873.1"/>
    <property type="molecule type" value="Genomic_DNA"/>
</dbReference>
<keyword evidence="2" id="KW-1185">Reference proteome</keyword>